<dbReference type="OrthoDB" id="9782546at2"/>
<dbReference type="FunFam" id="3.20.20.70:FF:000030">
    <property type="entry name" value="Nicotinate-nucleotide pyrophosphorylase, carboxylating"/>
    <property type="match status" value="1"/>
</dbReference>
<dbReference type="EMBL" id="AP014564">
    <property type="protein sequence ID" value="BAV94612.1"/>
    <property type="molecule type" value="Genomic_DNA"/>
</dbReference>
<dbReference type="EC" id="2.4.2.19" evidence="5"/>
<dbReference type="GO" id="GO:0009435">
    <property type="term" value="P:NAD+ biosynthetic process"/>
    <property type="evidence" value="ECO:0007669"/>
    <property type="project" value="UniProtKB-UniPathway"/>
</dbReference>
<evidence type="ECO:0000256" key="1">
    <source>
        <dbReference type="ARBA" id="ARBA00003237"/>
    </source>
</evidence>
<dbReference type="Proteomes" id="UP000243197">
    <property type="component" value="Chromosome"/>
</dbReference>
<dbReference type="FunFam" id="3.90.1170.20:FF:000001">
    <property type="entry name" value="Nicotinate-nucleotide diphosphorylase (Carboxylating)"/>
    <property type="match status" value="1"/>
</dbReference>
<dbReference type="PANTHER" id="PTHR32179:SF3">
    <property type="entry name" value="NICOTINATE-NUCLEOTIDE PYROPHOSPHORYLASE [CARBOXYLATING]"/>
    <property type="match status" value="1"/>
</dbReference>
<keyword evidence="7 12" id="KW-0328">Glycosyltransferase</keyword>
<protein>
    <recommendedName>
        <fullName evidence="11">Probable nicotinate-nucleotide pyrophosphorylase [carboxylating]</fullName>
        <ecNumber evidence="5">2.4.2.19</ecNumber>
    </recommendedName>
    <alternativeName>
        <fullName evidence="9">Quinolinate phosphoribosyltransferase [decarboxylating]</fullName>
    </alternativeName>
</protein>
<keyword evidence="16" id="KW-1185">Reference proteome</keyword>
<evidence type="ECO:0000256" key="6">
    <source>
        <dbReference type="ARBA" id="ARBA00022642"/>
    </source>
</evidence>
<comment type="subunit">
    <text evidence="4">Hexamer formed by 3 homodimers.</text>
</comment>
<evidence type="ECO:0000256" key="5">
    <source>
        <dbReference type="ARBA" id="ARBA00011944"/>
    </source>
</evidence>
<dbReference type="PIRSF" id="PIRSF006250">
    <property type="entry name" value="NadC_ModD"/>
    <property type="match status" value="1"/>
</dbReference>
<evidence type="ECO:0000313" key="15">
    <source>
        <dbReference type="EMBL" id="BAV94612.1"/>
    </source>
</evidence>
<dbReference type="Gene3D" id="3.20.20.70">
    <property type="entry name" value="Aldolase class I"/>
    <property type="match status" value="1"/>
</dbReference>
<dbReference type="Pfam" id="PF02749">
    <property type="entry name" value="QRPTase_N"/>
    <property type="match status" value="1"/>
</dbReference>
<gene>
    <name evidence="15" type="ORF">JBKA6_0599</name>
</gene>
<dbReference type="GO" id="GO:0005737">
    <property type="term" value="C:cytoplasm"/>
    <property type="evidence" value="ECO:0007669"/>
    <property type="project" value="TreeGrafter"/>
</dbReference>
<dbReference type="UniPathway" id="UPA00253">
    <property type="reaction ID" value="UER00331"/>
</dbReference>
<dbReference type="InterPro" id="IPR037128">
    <property type="entry name" value="Quinolinate_PRibosylTase_N_sf"/>
</dbReference>
<dbReference type="AlphaFoldDB" id="A0A1J1E3I8"/>
<organism evidence="15 16">
    <name type="scientific">Ichthyobacterium seriolicida</name>
    <dbReference type="NCBI Taxonomy" id="242600"/>
    <lineage>
        <taxon>Bacteria</taxon>
        <taxon>Pseudomonadati</taxon>
        <taxon>Bacteroidota</taxon>
        <taxon>Flavobacteriia</taxon>
        <taxon>Flavobacteriales</taxon>
        <taxon>Ichthyobacteriaceae</taxon>
        <taxon>Ichthyobacterium</taxon>
    </lineage>
</organism>
<comment type="catalytic activity">
    <reaction evidence="10">
        <text>nicotinate beta-D-ribonucleotide + CO2 + diphosphate = quinolinate + 5-phospho-alpha-D-ribose 1-diphosphate + 2 H(+)</text>
        <dbReference type="Rhea" id="RHEA:12733"/>
        <dbReference type="ChEBI" id="CHEBI:15378"/>
        <dbReference type="ChEBI" id="CHEBI:16526"/>
        <dbReference type="ChEBI" id="CHEBI:29959"/>
        <dbReference type="ChEBI" id="CHEBI:33019"/>
        <dbReference type="ChEBI" id="CHEBI:57502"/>
        <dbReference type="ChEBI" id="CHEBI:58017"/>
        <dbReference type="EC" id="2.4.2.19"/>
    </reaction>
</comment>
<dbReference type="InterPro" id="IPR022412">
    <property type="entry name" value="Quinolinate_PRibosylTrfase_N"/>
</dbReference>
<dbReference type="SUPFAM" id="SSF54675">
    <property type="entry name" value="Nicotinate/Quinolinate PRTase N-terminal domain-like"/>
    <property type="match status" value="1"/>
</dbReference>
<dbReference type="KEGG" id="ise:JBKA6_0599"/>
<evidence type="ECO:0000256" key="10">
    <source>
        <dbReference type="ARBA" id="ARBA00047445"/>
    </source>
</evidence>
<dbReference type="InterPro" id="IPR004393">
    <property type="entry name" value="NadC"/>
</dbReference>
<evidence type="ECO:0000256" key="2">
    <source>
        <dbReference type="ARBA" id="ARBA00004893"/>
    </source>
</evidence>
<feature type="domain" description="Quinolinate phosphoribosyl transferase N-terminal" evidence="14">
    <location>
        <begin position="26"/>
        <end position="111"/>
    </location>
</feature>
<sequence length="287" mass="31775">MLENCFDKEIEIFIDSAIREDVGGGDYSSIACVPRGLKSQAKLLIKSNCVLSGVDMANKIFNRVDSDLDMEVFMSDGQLAKKGDIAFIIRGNPQSILKSERIVLNCMQRMSAISSNTREYVNLVKDFDVSILDTRKTTPNARVIEKWAVEIGGGENHRFGLYDMIMLKDNHIDFAGGIKKAVSKVTDYLKSNNLKLKVEIEARNVDEVIEIMSVKEGVDRIMLDNFSCSDTKEAVNIINGELEVESSGGIDKGNVLEYARCGVDYISIGELTHSINSIDMSLKAIQG</sequence>
<dbReference type="InterPro" id="IPR027277">
    <property type="entry name" value="NadC/ModD"/>
</dbReference>
<dbReference type="InterPro" id="IPR002638">
    <property type="entry name" value="Quinolinate_PRibosylTrfase_C"/>
</dbReference>
<evidence type="ECO:0000259" key="13">
    <source>
        <dbReference type="Pfam" id="PF01729"/>
    </source>
</evidence>
<keyword evidence="8 12" id="KW-0808">Transferase</keyword>
<dbReference type="Pfam" id="PF01729">
    <property type="entry name" value="QRPTase_C"/>
    <property type="match status" value="1"/>
</dbReference>
<evidence type="ECO:0000256" key="9">
    <source>
        <dbReference type="ARBA" id="ARBA00033102"/>
    </source>
</evidence>
<comment type="pathway">
    <text evidence="2">Cofactor biosynthesis; NAD(+) biosynthesis; nicotinate D-ribonucleotide from quinolinate: step 1/1.</text>
</comment>
<feature type="domain" description="Quinolinate phosphoribosyl transferase C-terminal" evidence="13">
    <location>
        <begin position="113"/>
        <end position="283"/>
    </location>
</feature>
<dbReference type="GO" id="GO:0034213">
    <property type="term" value="P:quinolinate catabolic process"/>
    <property type="evidence" value="ECO:0007669"/>
    <property type="project" value="TreeGrafter"/>
</dbReference>
<dbReference type="CDD" id="cd01572">
    <property type="entry name" value="QPRTase"/>
    <property type="match status" value="1"/>
</dbReference>
<dbReference type="RefSeq" id="WP_096685745.1">
    <property type="nucleotide sequence ID" value="NZ_AP014564.1"/>
</dbReference>
<comment type="function">
    <text evidence="1">Involved in the catabolism of quinolinic acid (QA).</text>
</comment>
<proteinExistence type="inferred from homology"/>
<evidence type="ECO:0000256" key="7">
    <source>
        <dbReference type="ARBA" id="ARBA00022676"/>
    </source>
</evidence>
<dbReference type="NCBIfam" id="TIGR00078">
    <property type="entry name" value="nadC"/>
    <property type="match status" value="1"/>
</dbReference>
<comment type="similarity">
    <text evidence="3 12">Belongs to the NadC/ModD family.</text>
</comment>
<evidence type="ECO:0000256" key="12">
    <source>
        <dbReference type="PIRNR" id="PIRNR006250"/>
    </source>
</evidence>
<dbReference type="InterPro" id="IPR036068">
    <property type="entry name" value="Nicotinate_pribotase-like_C"/>
</dbReference>
<name>A0A1J1E3I8_9FLAO</name>
<evidence type="ECO:0000256" key="11">
    <source>
        <dbReference type="ARBA" id="ARBA00069173"/>
    </source>
</evidence>
<evidence type="ECO:0000256" key="8">
    <source>
        <dbReference type="ARBA" id="ARBA00022679"/>
    </source>
</evidence>
<keyword evidence="6" id="KW-0662">Pyridine nucleotide biosynthesis</keyword>
<accession>A0A1J1E3I8</accession>
<dbReference type="SUPFAM" id="SSF51690">
    <property type="entry name" value="Nicotinate/Quinolinate PRTase C-terminal domain-like"/>
    <property type="match status" value="1"/>
</dbReference>
<evidence type="ECO:0000256" key="3">
    <source>
        <dbReference type="ARBA" id="ARBA00009400"/>
    </source>
</evidence>
<dbReference type="Gene3D" id="3.90.1170.20">
    <property type="entry name" value="Quinolinate phosphoribosyl transferase, N-terminal domain"/>
    <property type="match status" value="1"/>
</dbReference>
<evidence type="ECO:0000256" key="4">
    <source>
        <dbReference type="ARBA" id="ARBA00011218"/>
    </source>
</evidence>
<dbReference type="GO" id="GO:0004514">
    <property type="term" value="F:nicotinate-nucleotide diphosphorylase (carboxylating) activity"/>
    <property type="evidence" value="ECO:0007669"/>
    <property type="project" value="UniProtKB-EC"/>
</dbReference>
<evidence type="ECO:0000313" key="16">
    <source>
        <dbReference type="Proteomes" id="UP000243197"/>
    </source>
</evidence>
<dbReference type="InterPro" id="IPR013785">
    <property type="entry name" value="Aldolase_TIM"/>
</dbReference>
<dbReference type="PANTHER" id="PTHR32179">
    <property type="entry name" value="NICOTINATE-NUCLEOTIDE PYROPHOSPHORYLASE [CARBOXYLATING]"/>
    <property type="match status" value="1"/>
</dbReference>
<reference evidence="15 16" key="1">
    <citation type="submission" date="2014-03" db="EMBL/GenBank/DDBJ databases">
        <title>complete genome sequence of Flavobacteriaceae bacterium JBKA-6.</title>
        <authorList>
            <person name="Takano T."/>
            <person name="Nakamura Y."/>
            <person name="Takuma S."/>
            <person name="Yasuike M."/>
            <person name="Matsuyama T."/>
            <person name="Sakai T."/>
            <person name="Fujiwara A."/>
            <person name="Kimoto K."/>
            <person name="Fukuda Y."/>
            <person name="Kondo H."/>
            <person name="Hirono I."/>
            <person name="Nakayasu C."/>
        </authorList>
    </citation>
    <scope>NUCLEOTIDE SEQUENCE [LARGE SCALE GENOMIC DNA]</scope>
    <source>
        <strain evidence="15 16">JBKA-6</strain>
    </source>
</reference>
<evidence type="ECO:0000259" key="14">
    <source>
        <dbReference type="Pfam" id="PF02749"/>
    </source>
</evidence>